<comment type="caution">
    <text evidence="8">The sequence shown here is derived from an EMBL/GenBank/DDBJ whole genome shotgun (WGS) entry which is preliminary data.</text>
</comment>
<feature type="transmembrane region" description="Helical" evidence="7">
    <location>
        <begin position="45"/>
        <end position="65"/>
    </location>
</feature>
<evidence type="ECO:0000256" key="1">
    <source>
        <dbReference type="ARBA" id="ARBA00007150"/>
    </source>
</evidence>
<evidence type="ECO:0000256" key="6">
    <source>
        <dbReference type="ARBA" id="ARBA00023136"/>
    </source>
</evidence>
<dbReference type="Proteomes" id="UP000438699">
    <property type="component" value="Unassembled WGS sequence"/>
</dbReference>
<dbReference type="PANTHER" id="PTHR30589:SF0">
    <property type="entry name" value="PHOSPHATIDYLGLYCEROL--PROLIPOPROTEIN DIACYLGLYCERYL TRANSFERASE"/>
    <property type="match status" value="1"/>
</dbReference>
<proteinExistence type="inferred from homology"/>
<keyword evidence="3 7" id="KW-0808">Transferase</keyword>
<dbReference type="RefSeq" id="WP_151151367.1">
    <property type="nucleotide sequence ID" value="NZ_WAIE01000005.1"/>
</dbReference>
<evidence type="ECO:0000256" key="2">
    <source>
        <dbReference type="ARBA" id="ARBA00022475"/>
    </source>
</evidence>
<keyword evidence="6 7" id="KW-0472">Membrane</keyword>
<name>A0A6N6N159_9BACT</name>
<comment type="subcellular location">
    <subcellularLocation>
        <location evidence="7">Cell membrane</location>
        <topology evidence="7">Multi-pass membrane protein</topology>
    </subcellularLocation>
</comment>
<dbReference type="AlphaFoldDB" id="A0A6N6N159"/>
<dbReference type="GO" id="GO:0005886">
    <property type="term" value="C:plasma membrane"/>
    <property type="evidence" value="ECO:0007669"/>
    <property type="project" value="UniProtKB-SubCell"/>
</dbReference>
<keyword evidence="5 7" id="KW-1133">Transmembrane helix</keyword>
<dbReference type="OrthoDB" id="871140at2"/>
<dbReference type="EC" id="2.5.1.145" evidence="7"/>
<reference evidence="8 9" key="1">
    <citation type="journal article" date="2017" name="Int. J. Syst. Evol. Microbiol.">
        <title>Desulfovibrio senegalensis sp. nov., a mesophilic sulfate reducer isolated from marine sediment.</title>
        <authorList>
            <person name="Thioye A."/>
            <person name="Gam Z.B.A."/>
            <person name="Mbengue M."/>
            <person name="Cayol J.L."/>
            <person name="Joseph-Bartoli M."/>
            <person name="Toure-Kane C."/>
            <person name="Labat M."/>
        </authorList>
    </citation>
    <scope>NUCLEOTIDE SEQUENCE [LARGE SCALE GENOMIC DNA]</scope>
    <source>
        <strain evidence="8 9">DSM 101509</strain>
    </source>
</reference>
<organism evidence="8 9">
    <name type="scientific">Pseudodesulfovibrio senegalensis</name>
    <dbReference type="NCBI Taxonomy" id="1721087"/>
    <lineage>
        <taxon>Bacteria</taxon>
        <taxon>Pseudomonadati</taxon>
        <taxon>Thermodesulfobacteriota</taxon>
        <taxon>Desulfovibrionia</taxon>
        <taxon>Desulfovibrionales</taxon>
        <taxon>Desulfovibrionaceae</taxon>
    </lineage>
</organism>
<protein>
    <recommendedName>
        <fullName evidence="7">Phosphatidylglycerol--prolipoprotein diacylglyceryl transferase</fullName>
        <ecNumber evidence="7">2.5.1.145</ecNumber>
    </recommendedName>
</protein>
<evidence type="ECO:0000313" key="8">
    <source>
        <dbReference type="EMBL" id="KAB1441112.1"/>
    </source>
</evidence>
<evidence type="ECO:0000256" key="4">
    <source>
        <dbReference type="ARBA" id="ARBA00022692"/>
    </source>
</evidence>
<dbReference type="HAMAP" id="MF_01147">
    <property type="entry name" value="Lgt"/>
    <property type="match status" value="1"/>
</dbReference>
<feature type="transmembrane region" description="Helical" evidence="7">
    <location>
        <begin position="126"/>
        <end position="149"/>
    </location>
</feature>
<accession>A0A6N6N159</accession>
<feature type="transmembrane region" description="Helical" evidence="7">
    <location>
        <begin position="221"/>
        <end position="243"/>
    </location>
</feature>
<keyword evidence="8" id="KW-0449">Lipoprotein</keyword>
<comment type="similarity">
    <text evidence="1 7">Belongs to the Lgt family.</text>
</comment>
<keyword evidence="4 7" id="KW-0812">Transmembrane</keyword>
<feature type="transmembrane region" description="Helical" evidence="7">
    <location>
        <begin position="169"/>
        <end position="185"/>
    </location>
</feature>
<comment type="function">
    <text evidence="7">Catalyzes the transfer of the diacylglyceryl group from phosphatidylglycerol to the sulfhydryl group of the N-terminal cysteine of a prolipoprotein, the first step in the formation of mature lipoproteins.</text>
</comment>
<comment type="pathway">
    <text evidence="7">Protein modification; lipoprotein biosynthesis (diacylglyceryl transfer).</text>
</comment>
<feature type="transmembrane region" description="Helical" evidence="7">
    <location>
        <begin position="197"/>
        <end position="215"/>
    </location>
</feature>
<dbReference type="UniPathway" id="UPA00664"/>
<dbReference type="GO" id="GO:0042158">
    <property type="term" value="P:lipoprotein biosynthetic process"/>
    <property type="evidence" value="ECO:0007669"/>
    <property type="project" value="UniProtKB-UniRule"/>
</dbReference>
<evidence type="ECO:0000256" key="3">
    <source>
        <dbReference type="ARBA" id="ARBA00022679"/>
    </source>
</evidence>
<sequence>MQPLLLEIGPVAIYAYGVFVAAAFLAGMGWTMHEAGLRGLDKTRVPALGLSIIAGGILGARLLYICIDPQRFINDPLEIPAIWNGGLVFSGGLAGGVLAGWLTLRKQPHKMQWADAMAPGLALGQCIGRIGCLMAGCCYGSMCTLPWAITFTNPQSLAPLYRPLHPTQLYHSLSGLLTFLILIMVRKRLKRPGDATGLFLVLFSVQRFVIEFFRADYRGEIGMFSATQVVTGVFCLLGLILLLKNHARSKRNV</sequence>
<dbReference type="PANTHER" id="PTHR30589">
    <property type="entry name" value="PROLIPOPROTEIN DIACYLGLYCERYL TRANSFERASE"/>
    <property type="match status" value="1"/>
</dbReference>
<dbReference type="GO" id="GO:0008961">
    <property type="term" value="F:phosphatidylglycerol-prolipoprotein diacylglyceryl transferase activity"/>
    <property type="evidence" value="ECO:0007669"/>
    <property type="project" value="UniProtKB-UniRule"/>
</dbReference>
<keyword evidence="2 7" id="KW-1003">Cell membrane</keyword>
<feature type="binding site" evidence="7">
    <location>
        <position position="129"/>
    </location>
    <ligand>
        <name>a 1,2-diacyl-sn-glycero-3-phospho-(1'-sn-glycerol)</name>
        <dbReference type="ChEBI" id="CHEBI:64716"/>
    </ligand>
</feature>
<dbReference type="EMBL" id="WAIE01000005">
    <property type="protein sequence ID" value="KAB1441112.1"/>
    <property type="molecule type" value="Genomic_DNA"/>
</dbReference>
<gene>
    <name evidence="7 8" type="primary">lgt</name>
    <name evidence="8" type="ORF">F8A88_11810</name>
</gene>
<dbReference type="InterPro" id="IPR001640">
    <property type="entry name" value="Lgt"/>
</dbReference>
<keyword evidence="9" id="KW-1185">Reference proteome</keyword>
<feature type="transmembrane region" description="Helical" evidence="7">
    <location>
        <begin position="85"/>
        <end position="105"/>
    </location>
</feature>
<evidence type="ECO:0000313" key="9">
    <source>
        <dbReference type="Proteomes" id="UP000438699"/>
    </source>
</evidence>
<evidence type="ECO:0000256" key="7">
    <source>
        <dbReference type="HAMAP-Rule" id="MF_01147"/>
    </source>
</evidence>
<dbReference type="Pfam" id="PF01790">
    <property type="entry name" value="LGT"/>
    <property type="match status" value="1"/>
</dbReference>
<dbReference type="NCBIfam" id="TIGR00544">
    <property type="entry name" value="lgt"/>
    <property type="match status" value="1"/>
</dbReference>
<comment type="catalytic activity">
    <reaction evidence="7">
        <text>L-cysteinyl-[prolipoprotein] + a 1,2-diacyl-sn-glycero-3-phospho-(1'-sn-glycerol) = an S-1,2-diacyl-sn-glyceryl-L-cysteinyl-[prolipoprotein] + sn-glycerol 1-phosphate + H(+)</text>
        <dbReference type="Rhea" id="RHEA:56712"/>
        <dbReference type="Rhea" id="RHEA-COMP:14679"/>
        <dbReference type="Rhea" id="RHEA-COMP:14680"/>
        <dbReference type="ChEBI" id="CHEBI:15378"/>
        <dbReference type="ChEBI" id="CHEBI:29950"/>
        <dbReference type="ChEBI" id="CHEBI:57685"/>
        <dbReference type="ChEBI" id="CHEBI:64716"/>
        <dbReference type="ChEBI" id="CHEBI:140658"/>
        <dbReference type="EC" id="2.5.1.145"/>
    </reaction>
</comment>
<evidence type="ECO:0000256" key="5">
    <source>
        <dbReference type="ARBA" id="ARBA00022989"/>
    </source>
</evidence>
<feature type="transmembrane region" description="Helical" evidence="7">
    <location>
        <begin position="12"/>
        <end position="33"/>
    </location>
</feature>